<dbReference type="InterPro" id="IPR018062">
    <property type="entry name" value="HTH_AraC-typ_CS"/>
</dbReference>
<keyword evidence="4" id="KW-0472">Membrane</keyword>
<keyword evidence="2" id="KW-0238">DNA-binding</keyword>
<evidence type="ECO:0000256" key="2">
    <source>
        <dbReference type="ARBA" id="ARBA00023125"/>
    </source>
</evidence>
<name>A0A132TYI6_9BACL</name>
<evidence type="ECO:0000256" key="4">
    <source>
        <dbReference type="SAM" id="Phobius"/>
    </source>
</evidence>
<dbReference type="PANTHER" id="PTHR43280">
    <property type="entry name" value="ARAC-FAMILY TRANSCRIPTIONAL REGULATOR"/>
    <property type="match status" value="1"/>
</dbReference>
<keyword evidence="4" id="KW-0812">Transmembrane</keyword>
<accession>A0A132TYI6</accession>
<feature type="transmembrane region" description="Helical" evidence="4">
    <location>
        <begin position="12"/>
        <end position="30"/>
    </location>
</feature>
<keyword evidence="3" id="KW-0804">Transcription</keyword>
<dbReference type="GO" id="GO:0003700">
    <property type="term" value="F:DNA-binding transcription factor activity"/>
    <property type="evidence" value="ECO:0007669"/>
    <property type="project" value="InterPro"/>
</dbReference>
<dbReference type="InterPro" id="IPR018060">
    <property type="entry name" value="HTH_AraC"/>
</dbReference>
<reference evidence="6 7" key="1">
    <citation type="submission" date="2015-08" db="EMBL/GenBank/DDBJ databases">
        <title>Genomes of Paenibacillus riograndensis.</title>
        <authorList>
            <person name="Sant'Anna F.H."/>
            <person name="Souza R."/>
            <person name="Ambrosini A."/>
            <person name="Bach E."/>
            <person name="Fernandes G."/>
            <person name="Balsanelli E."/>
            <person name="Baura V.A."/>
            <person name="Pedrosa F.O."/>
            <person name="Souza E.M."/>
            <person name="Passaglia L."/>
        </authorList>
    </citation>
    <scope>NUCLEOTIDE SEQUENCE [LARGE SCALE GENOMIC DNA]</scope>
    <source>
        <strain evidence="6 7">CAS34</strain>
    </source>
</reference>
<evidence type="ECO:0000313" key="6">
    <source>
        <dbReference type="EMBL" id="KWX76411.1"/>
    </source>
</evidence>
<dbReference type="InterPro" id="IPR009057">
    <property type="entry name" value="Homeodomain-like_sf"/>
</dbReference>
<dbReference type="RefSeq" id="WP_060861095.1">
    <property type="nucleotide sequence ID" value="NZ_LIRB01000131.1"/>
</dbReference>
<evidence type="ECO:0000256" key="1">
    <source>
        <dbReference type="ARBA" id="ARBA00023015"/>
    </source>
</evidence>
<keyword evidence="4" id="KW-1133">Transmembrane helix</keyword>
<dbReference type="PROSITE" id="PS01124">
    <property type="entry name" value="HTH_ARAC_FAMILY_2"/>
    <property type="match status" value="1"/>
</dbReference>
<dbReference type="Pfam" id="PF12833">
    <property type="entry name" value="HTH_18"/>
    <property type="match status" value="1"/>
</dbReference>
<dbReference type="Pfam" id="PF17853">
    <property type="entry name" value="GGDEF_2"/>
    <property type="match status" value="1"/>
</dbReference>
<keyword evidence="7" id="KW-1185">Reference proteome</keyword>
<sequence>MLKYSKVFRRFLISYIVILIIPSIGGYMSYRTSIAVTESISIENSVIQLQKSQEILERRIAEVEGLTRQLAVNPELNVLLNERGRETNVYGIWRTMRNVLTFGQTNDFLQDYYIYLANYDLVLTPGSSYRPEHYYEIFHYNDLPQAEWKKQVLEKTHRSEIRPLSAFVSKGAQTSVITYMQSLPLDSFNDSSPAVVVVIIDEKIIASLLSGLTERYGGWVHISDAAGKTIVLQGKDEPYMNKLNTDSSFDKGKVSQFYRDDLVITTRSDTNGWVYQAGIPRSILLENANRIKYMSWLITGGALFLGLLAGLVLAYRNSAPINRMLSVMKEQFGKEETAEQSEFDFLSGNIANMITKNKLLESELHRQLPLVRDAFIKRLTAGEFESREEIVSAAAQADIGLNQGTGYAGIIQINGYSGMDSVEILNELNAARLLVKQALAALIGPLPMADMGSDKMVCLFFSGSGESAADQEVAVTHIMENLAQLVLKEYRISVQAGFGGYFASVTEVSGSFEQAKQALEYAVYMNKKGITWNHEARIKNSTYYYPLDTEQRLMSTLRAGELAEATRIIDAIFAQNLGERELSIEMKHQLIGEMKGTFLKLLDQKTFMESPLFESAKRRIIDISSTEPLDHIQAGFHAIMEGLCGYITNKKKDAHTQIIKQIYQYTEEMYSDSELTLYRVAEHVERPEKYISQLFKEVTGVNYSDHLVKVRMDQAAILLKDSRYTVDEIAARVGYNSSHSFRRAFKRLTGISPSTYRQSYAE</sequence>
<dbReference type="OrthoDB" id="368621at2"/>
<comment type="caution">
    <text evidence="6">The sequence shown here is derived from an EMBL/GenBank/DDBJ whole genome shotgun (WGS) entry which is preliminary data.</text>
</comment>
<dbReference type="PANTHER" id="PTHR43280:SF10">
    <property type="entry name" value="REGULATORY PROTEIN POCR"/>
    <property type="match status" value="1"/>
</dbReference>
<feature type="domain" description="HTH araC/xylS-type" evidence="5">
    <location>
        <begin position="660"/>
        <end position="759"/>
    </location>
</feature>
<dbReference type="InterPro" id="IPR020449">
    <property type="entry name" value="Tscrpt_reg_AraC-type_HTH"/>
</dbReference>
<keyword evidence="1" id="KW-0805">Transcription regulation</keyword>
<dbReference type="AlphaFoldDB" id="A0A132TYI6"/>
<evidence type="ECO:0000259" key="5">
    <source>
        <dbReference type="PROSITE" id="PS01124"/>
    </source>
</evidence>
<gene>
    <name evidence="6" type="ORF">AMQ84_15540</name>
</gene>
<dbReference type="SMART" id="SM00342">
    <property type="entry name" value="HTH_ARAC"/>
    <property type="match status" value="1"/>
</dbReference>
<dbReference type="InterPro" id="IPR041522">
    <property type="entry name" value="CdaR_GGDEF"/>
</dbReference>
<protein>
    <submittedName>
        <fullName evidence="6">AraC family transcriptional regulator</fullName>
    </submittedName>
</protein>
<proteinExistence type="predicted"/>
<feature type="transmembrane region" description="Helical" evidence="4">
    <location>
        <begin position="293"/>
        <end position="315"/>
    </location>
</feature>
<dbReference type="GO" id="GO:0043565">
    <property type="term" value="F:sequence-specific DNA binding"/>
    <property type="evidence" value="ECO:0007669"/>
    <property type="project" value="InterPro"/>
</dbReference>
<dbReference type="EMBL" id="LIRB01000131">
    <property type="protein sequence ID" value="KWX76411.1"/>
    <property type="molecule type" value="Genomic_DNA"/>
</dbReference>
<evidence type="ECO:0000256" key="3">
    <source>
        <dbReference type="ARBA" id="ARBA00023163"/>
    </source>
</evidence>
<dbReference type="PRINTS" id="PR00032">
    <property type="entry name" value="HTHARAC"/>
</dbReference>
<dbReference type="PROSITE" id="PS00041">
    <property type="entry name" value="HTH_ARAC_FAMILY_1"/>
    <property type="match status" value="1"/>
</dbReference>
<dbReference type="Proteomes" id="UP000070475">
    <property type="component" value="Unassembled WGS sequence"/>
</dbReference>
<dbReference type="SUPFAM" id="SSF46689">
    <property type="entry name" value="Homeodomain-like"/>
    <property type="match status" value="1"/>
</dbReference>
<dbReference type="PATRIC" id="fig|483937.3.peg.1787"/>
<evidence type="ECO:0000313" key="7">
    <source>
        <dbReference type="Proteomes" id="UP000070475"/>
    </source>
</evidence>
<organism evidence="6 7">
    <name type="scientific">Paenibacillus riograndensis</name>
    <dbReference type="NCBI Taxonomy" id="483937"/>
    <lineage>
        <taxon>Bacteria</taxon>
        <taxon>Bacillati</taxon>
        <taxon>Bacillota</taxon>
        <taxon>Bacilli</taxon>
        <taxon>Bacillales</taxon>
        <taxon>Paenibacillaceae</taxon>
        <taxon>Paenibacillus</taxon>
        <taxon>Paenibacillus sonchi group</taxon>
    </lineage>
</organism>
<dbReference type="Gene3D" id="1.10.10.60">
    <property type="entry name" value="Homeodomain-like"/>
    <property type="match status" value="2"/>
</dbReference>